<evidence type="ECO:0000313" key="3">
    <source>
        <dbReference type="WBParaSite" id="EVEC_0000584101-mRNA-1"/>
    </source>
</evidence>
<dbReference type="EMBL" id="UXUI01008169">
    <property type="protein sequence ID" value="VDD90701.1"/>
    <property type="molecule type" value="Genomic_DNA"/>
</dbReference>
<organism evidence="3">
    <name type="scientific">Enterobius vermicularis</name>
    <name type="common">Human pinworm</name>
    <dbReference type="NCBI Taxonomy" id="51028"/>
    <lineage>
        <taxon>Eukaryota</taxon>
        <taxon>Metazoa</taxon>
        <taxon>Ecdysozoa</taxon>
        <taxon>Nematoda</taxon>
        <taxon>Chromadorea</taxon>
        <taxon>Rhabditida</taxon>
        <taxon>Spirurina</taxon>
        <taxon>Oxyuridomorpha</taxon>
        <taxon>Oxyuroidea</taxon>
        <taxon>Oxyuridae</taxon>
        <taxon>Enterobius</taxon>
    </lineage>
</organism>
<reference evidence="1 2" key="2">
    <citation type="submission" date="2018-10" db="EMBL/GenBank/DDBJ databases">
        <authorList>
            <consortium name="Pathogen Informatics"/>
        </authorList>
    </citation>
    <scope>NUCLEOTIDE SEQUENCE [LARGE SCALE GENOMIC DNA]</scope>
</reference>
<dbReference type="WBParaSite" id="EVEC_0000584101-mRNA-1">
    <property type="protein sequence ID" value="EVEC_0000584101-mRNA-1"/>
    <property type="gene ID" value="EVEC_0000584101"/>
</dbReference>
<reference evidence="3" key="1">
    <citation type="submission" date="2017-02" db="UniProtKB">
        <authorList>
            <consortium name="WormBaseParasite"/>
        </authorList>
    </citation>
    <scope>IDENTIFICATION</scope>
</reference>
<gene>
    <name evidence="1" type="ORF">EVEC_LOCUS5452</name>
</gene>
<sequence length="232" mass="26547">MSVSSEMESDLLSKVQTPVADYEKDLLTDGPIATGYENYVRNCFRSGAKLPSTLTAADQGVSATRMLKMQESFGPSALDDTYDDEILKDPLEALYAEMGLSNLSGTPRSSSSSYRHFPVYTPKQSSEYYSALYSRGKVDDNSSLYPIRRSLKTEKELADEEWRKNNRQMLIDYKDFDSPRLSPYMYQEHPYVRMQDSRIVGSNFVQITSRPKDNFLEKIDRTLAEVRAMPRF</sequence>
<name>A0A0N4V6F6_ENTVE</name>
<protein>
    <submittedName>
        <fullName evidence="3">SoHo domain-containing protein</fullName>
    </submittedName>
</protein>
<dbReference type="Proteomes" id="UP000274131">
    <property type="component" value="Unassembled WGS sequence"/>
</dbReference>
<proteinExistence type="predicted"/>
<evidence type="ECO:0000313" key="1">
    <source>
        <dbReference type="EMBL" id="VDD90701.1"/>
    </source>
</evidence>
<keyword evidence="2" id="KW-1185">Reference proteome</keyword>
<accession>A0A0N4V6F6</accession>
<dbReference type="AlphaFoldDB" id="A0A0N4V6F6"/>
<evidence type="ECO:0000313" key="2">
    <source>
        <dbReference type="Proteomes" id="UP000274131"/>
    </source>
</evidence>
<dbReference type="OrthoDB" id="5833420at2759"/>